<keyword evidence="2" id="KW-1185">Reference proteome</keyword>
<protein>
    <submittedName>
        <fullName evidence="1">Uncharacterized protein</fullName>
    </submittedName>
</protein>
<dbReference type="GeneID" id="25363817"/>
<organism evidence="1 2">
    <name type="scientific">Aureobasidium subglaciale (strain EXF-2481)</name>
    <name type="common">Aureobasidium pullulans var. subglaciale</name>
    <dbReference type="NCBI Taxonomy" id="1043005"/>
    <lineage>
        <taxon>Eukaryota</taxon>
        <taxon>Fungi</taxon>
        <taxon>Dikarya</taxon>
        <taxon>Ascomycota</taxon>
        <taxon>Pezizomycotina</taxon>
        <taxon>Dothideomycetes</taxon>
        <taxon>Dothideomycetidae</taxon>
        <taxon>Dothideales</taxon>
        <taxon>Saccotheciaceae</taxon>
        <taxon>Aureobasidium</taxon>
    </lineage>
</organism>
<gene>
    <name evidence="1" type="ORF">AUEXF2481DRAFT_28898</name>
</gene>
<dbReference type="AlphaFoldDB" id="A0A074ZBT9"/>
<dbReference type="HOGENOM" id="CLU_558937_0_0_1"/>
<dbReference type="OrthoDB" id="3943809at2759"/>
<name>A0A074ZBT9_AURSE</name>
<proteinExistence type="predicted"/>
<sequence length="488" mass="55229">MSKWKAEDRPIAPAAKVNVNLPWPDIPGLKSEEEVTTDRSQSEYRKMVDNSRQVKTFTKAAPTIVDAKLHTIATKADIQKIQDMEAQTFGSTRKARRGVYRGQPMFMLVDVQILQYIQICKAVRDDLGVWLPKVMIQSPNAARALPAINAAAACYIETGDVRQALLVLAEAADIINQEIGSGKPPSNTCHCNASLKKTSFHACGNCLEMLVYESRQQDWRGVWICLFCQIRERNVTPRNMSSRRSTKKHGKICSGIITNSTAYFDDYRSKNINPAADAHLEGHTKYSPNLPSVDGIFAFYECNGRLRYHCKGNVAVTTVALNYMKHIHDPALQSHLSEFFNGPQTKEARLKVLEKATNSTLIRMKVPYKLKARTAKSSKWSCVDADILEWTSDRLSRSLSKIFSTKRLCIHGYIKTGNAERWVARDRERLLKIVRQIELRFNVSLPSHLVIERELPRAAILSSLREDSLVPEHDCAFLLLLVALIYRR</sequence>
<evidence type="ECO:0000313" key="2">
    <source>
        <dbReference type="Proteomes" id="UP000030641"/>
    </source>
</evidence>
<dbReference type="Proteomes" id="UP000030641">
    <property type="component" value="Unassembled WGS sequence"/>
</dbReference>
<reference evidence="1 2" key="1">
    <citation type="journal article" date="2014" name="BMC Genomics">
        <title>Genome sequencing of four Aureobasidium pullulans varieties: biotechnological potential, stress tolerance, and description of new species.</title>
        <authorList>
            <person name="Gostin Ar C."/>
            <person name="Ohm R.A."/>
            <person name="Kogej T."/>
            <person name="Sonjak S."/>
            <person name="Turk M."/>
            <person name="Zajc J."/>
            <person name="Zalar P."/>
            <person name="Grube M."/>
            <person name="Sun H."/>
            <person name="Han J."/>
            <person name="Sharma A."/>
            <person name="Chiniquy J."/>
            <person name="Ngan C.Y."/>
            <person name="Lipzen A."/>
            <person name="Barry K."/>
            <person name="Grigoriev I.V."/>
            <person name="Gunde-Cimerman N."/>
        </authorList>
    </citation>
    <scope>NUCLEOTIDE SEQUENCE [LARGE SCALE GENOMIC DNA]</scope>
    <source>
        <strain evidence="1 2">EXF-2481</strain>
    </source>
</reference>
<evidence type="ECO:0000313" key="1">
    <source>
        <dbReference type="EMBL" id="KEQ96196.1"/>
    </source>
</evidence>
<dbReference type="EMBL" id="KL584757">
    <property type="protein sequence ID" value="KEQ96196.1"/>
    <property type="molecule type" value="Genomic_DNA"/>
</dbReference>
<dbReference type="InParanoid" id="A0A074ZBT9"/>
<dbReference type="RefSeq" id="XP_013344513.1">
    <property type="nucleotide sequence ID" value="XM_013489059.1"/>
</dbReference>
<accession>A0A074ZBT9</accession>